<dbReference type="InterPro" id="IPR039556">
    <property type="entry name" value="ICL/PEPM"/>
</dbReference>
<dbReference type="PANTHER" id="PTHR42905">
    <property type="entry name" value="PHOSPHOENOLPYRUVATE CARBOXYLASE"/>
    <property type="match status" value="1"/>
</dbReference>
<dbReference type="Pfam" id="PF13714">
    <property type="entry name" value="PEP_mutase"/>
    <property type="match status" value="1"/>
</dbReference>
<keyword evidence="2" id="KW-0456">Lyase</keyword>
<protein>
    <submittedName>
        <fullName evidence="2">Isocitrate lyase</fullName>
    </submittedName>
</protein>
<evidence type="ECO:0000256" key="1">
    <source>
        <dbReference type="ARBA" id="ARBA00022723"/>
    </source>
</evidence>
<dbReference type="GO" id="GO:0046872">
    <property type="term" value="F:metal ion binding"/>
    <property type="evidence" value="ECO:0007669"/>
    <property type="project" value="UniProtKB-KW"/>
</dbReference>
<dbReference type="CDD" id="cd00377">
    <property type="entry name" value="ICL_PEPM"/>
    <property type="match status" value="1"/>
</dbReference>
<dbReference type="SUPFAM" id="SSF51621">
    <property type="entry name" value="Phosphoenolpyruvate/pyruvate domain"/>
    <property type="match status" value="1"/>
</dbReference>
<keyword evidence="1" id="KW-0479">Metal-binding</keyword>
<comment type="caution">
    <text evidence="2">The sequence shown here is derived from an EMBL/GenBank/DDBJ whole genome shotgun (WGS) entry which is preliminary data.</text>
</comment>
<dbReference type="AlphaFoldDB" id="A0A2W6IVE4"/>
<name>A0A2W6IVE4_STEMA</name>
<dbReference type="InterPro" id="IPR040442">
    <property type="entry name" value="Pyrv_kinase-like_dom_sf"/>
</dbReference>
<sequence>MKMTRRLRDLLGQGRCVIAPGAFDGLSARLVELAGFEAVYASGGAIARSAGVPDIGLLGITEVLAQVERIVDACALPVIADADTGFGGAANVERTVRAFERAGVAALHIEDQAFPKRCGHLDDKTLIDTGEMCAKIRVACHARHDPDLMIIARTDAIACEGLEAAIERARAYVEAGADMIFVEAPETVAQIETVSQRVPGPKLINMFHSGKTPLVPVQRLAELDYRLVIIPSDLQRAAIRAMQRTLQEITLTGDSGRIADELASFGEREAIVRTAHYLALDIHTESTQ</sequence>
<accession>A0A2W6IVE4</accession>
<dbReference type="PROSITE" id="PS00161">
    <property type="entry name" value="ISOCITRATE_LYASE"/>
    <property type="match status" value="1"/>
</dbReference>
<organism evidence="2 3">
    <name type="scientific">Stenotrophomonas maltophilia</name>
    <name type="common">Pseudomonas maltophilia</name>
    <name type="synonym">Xanthomonas maltophilia</name>
    <dbReference type="NCBI Taxonomy" id="40324"/>
    <lineage>
        <taxon>Bacteria</taxon>
        <taxon>Pseudomonadati</taxon>
        <taxon>Pseudomonadota</taxon>
        <taxon>Gammaproteobacteria</taxon>
        <taxon>Lysobacterales</taxon>
        <taxon>Lysobacteraceae</taxon>
        <taxon>Stenotrophomonas</taxon>
        <taxon>Stenotrophomonas maltophilia group</taxon>
    </lineage>
</organism>
<dbReference type="InterPro" id="IPR018523">
    <property type="entry name" value="Isocitrate_lyase_ph_CS"/>
</dbReference>
<dbReference type="PANTHER" id="PTHR42905:SF5">
    <property type="entry name" value="CARBOXYVINYL-CARBOXYPHOSPHONATE PHOSPHORYLMUTASE, CHLOROPLASTIC"/>
    <property type="match status" value="1"/>
</dbReference>
<dbReference type="GO" id="GO:0016833">
    <property type="term" value="F:oxo-acid-lyase activity"/>
    <property type="evidence" value="ECO:0007669"/>
    <property type="project" value="UniProtKB-ARBA"/>
</dbReference>
<evidence type="ECO:0000313" key="3">
    <source>
        <dbReference type="Proteomes" id="UP000249614"/>
    </source>
</evidence>
<dbReference type="RefSeq" id="WP_111112742.1">
    <property type="nucleotide sequence ID" value="NZ_LXXM01000183.1"/>
</dbReference>
<dbReference type="EMBL" id="LXXM01000183">
    <property type="protein sequence ID" value="PZS90559.1"/>
    <property type="molecule type" value="Genomic_DNA"/>
</dbReference>
<evidence type="ECO:0000313" key="2">
    <source>
        <dbReference type="EMBL" id="PZS90559.1"/>
    </source>
</evidence>
<reference evidence="2 3" key="1">
    <citation type="submission" date="2016-05" db="EMBL/GenBank/DDBJ databases">
        <authorList>
            <person name="Lavstsen T."/>
            <person name="Jespersen J.S."/>
        </authorList>
    </citation>
    <scope>NUCLEOTIDE SEQUENCE [LARGE SCALE GENOMIC DNA]</scope>
    <source>
        <strain evidence="2 3">SM-5815</strain>
    </source>
</reference>
<proteinExistence type="predicted"/>
<dbReference type="InterPro" id="IPR015813">
    <property type="entry name" value="Pyrv/PenolPyrv_kinase-like_dom"/>
</dbReference>
<gene>
    <name evidence="2" type="ORF">A7X83_10025</name>
</gene>
<dbReference type="Proteomes" id="UP000249614">
    <property type="component" value="Unassembled WGS sequence"/>
</dbReference>
<dbReference type="Gene3D" id="3.20.20.60">
    <property type="entry name" value="Phosphoenolpyruvate-binding domains"/>
    <property type="match status" value="1"/>
</dbReference>